<sequence length="180" mass="20264">MPTDNQDAQDERPSSPGRGRTSTTSEAGPSNQAPLREGSSMSRGRTRRIEVEYTEPPRDPDGYNTSSPEDYVYEDGLGGYAPRKPDSASSSAPGHYQTRMLSEPQMTLPGAEFLRHRDQEARARAAEASREEREYHRQQASMQAREPGRRRKPDPHYHPARSRTSTTQRSNEDWGCCVVL</sequence>
<evidence type="ECO:0000313" key="2">
    <source>
        <dbReference type="EMBL" id="KAF3770065.1"/>
    </source>
</evidence>
<accession>A0A9P4YBM7</accession>
<comment type="caution">
    <text evidence="2">The sequence shown here is derived from an EMBL/GenBank/DDBJ whole genome shotgun (WGS) entry which is preliminary data.</text>
</comment>
<protein>
    <submittedName>
        <fullName evidence="2">Uncharacterized protein</fullName>
    </submittedName>
</protein>
<reference evidence="2" key="1">
    <citation type="journal article" date="2020" name="Phytopathology">
        <title>Genome sequence of the chestnut blight fungus Cryphonectria parasitica EP155: A fundamental resource for an archetypical invasive plant pathogen.</title>
        <authorList>
            <person name="Crouch J.A."/>
            <person name="Dawe A."/>
            <person name="Aerts A."/>
            <person name="Barry K."/>
            <person name="Churchill A.C.L."/>
            <person name="Grimwood J."/>
            <person name="Hillman B."/>
            <person name="Milgroom M.G."/>
            <person name="Pangilinan J."/>
            <person name="Smith M."/>
            <person name="Salamov A."/>
            <person name="Schmutz J."/>
            <person name="Yadav J."/>
            <person name="Grigoriev I.V."/>
            <person name="Nuss D."/>
        </authorList>
    </citation>
    <scope>NUCLEOTIDE SEQUENCE</scope>
    <source>
        <strain evidence="2">EP155</strain>
    </source>
</reference>
<keyword evidence="3" id="KW-1185">Reference proteome</keyword>
<name>A0A9P4YBM7_CRYP1</name>
<feature type="region of interest" description="Disordered" evidence="1">
    <location>
        <begin position="1"/>
        <end position="180"/>
    </location>
</feature>
<dbReference type="Proteomes" id="UP000803844">
    <property type="component" value="Unassembled WGS sequence"/>
</dbReference>
<proteinExistence type="predicted"/>
<gene>
    <name evidence="2" type="ORF">M406DRAFT_66511</name>
</gene>
<feature type="compositionally biased region" description="Polar residues" evidence="1">
    <location>
        <begin position="26"/>
        <end position="43"/>
    </location>
</feature>
<evidence type="ECO:0000313" key="3">
    <source>
        <dbReference type="Proteomes" id="UP000803844"/>
    </source>
</evidence>
<dbReference type="RefSeq" id="XP_040781026.1">
    <property type="nucleotide sequence ID" value="XM_040925004.1"/>
</dbReference>
<dbReference type="AlphaFoldDB" id="A0A9P4YBM7"/>
<feature type="compositionally biased region" description="Low complexity" evidence="1">
    <location>
        <begin position="14"/>
        <end position="25"/>
    </location>
</feature>
<feature type="compositionally biased region" description="Basic and acidic residues" evidence="1">
    <location>
        <begin position="113"/>
        <end position="137"/>
    </location>
</feature>
<evidence type="ECO:0000256" key="1">
    <source>
        <dbReference type="SAM" id="MobiDB-lite"/>
    </source>
</evidence>
<feature type="compositionally biased region" description="Basic residues" evidence="1">
    <location>
        <begin position="148"/>
        <end position="161"/>
    </location>
</feature>
<organism evidence="2 3">
    <name type="scientific">Cryphonectria parasitica (strain ATCC 38755 / EP155)</name>
    <dbReference type="NCBI Taxonomy" id="660469"/>
    <lineage>
        <taxon>Eukaryota</taxon>
        <taxon>Fungi</taxon>
        <taxon>Dikarya</taxon>
        <taxon>Ascomycota</taxon>
        <taxon>Pezizomycotina</taxon>
        <taxon>Sordariomycetes</taxon>
        <taxon>Sordariomycetidae</taxon>
        <taxon>Diaporthales</taxon>
        <taxon>Cryphonectriaceae</taxon>
        <taxon>Cryphonectria-Endothia species complex</taxon>
        <taxon>Cryphonectria</taxon>
    </lineage>
</organism>
<dbReference type="EMBL" id="MU032344">
    <property type="protein sequence ID" value="KAF3770065.1"/>
    <property type="molecule type" value="Genomic_DNA"/>
</dbReference>
<dbReference type="GeneID" id="63842133"/>
<feature type="compositionally biased region" description="Basic and acidic residues" evidence="1">
    <location>
        <begin position="47"/>
        <end position="61"/>
    </location>
</feature>